<evidence type="ECO:0000256" key="1">
    <source>
        <dbReference type="ARBA" id="ARBA00005641"/>
    </source>
</evidence>
<dbReference type="PANTHER" id="PTHR31263:SF50">
    <property type="entry name" value="HYDROLYZING O-GLYCOSYL COMPOUNDS HYDROLASE"/>
    <property type="match status" value="1"/>
</dbReference>
<name>A0AA86SHV5_9FABA</name>
<evidence type="ECO:0000256" key="4">
    <source>
        <dbReference type="RuleBase" id="RU361153"/>
    </source>
</evidence>
<dbReference type="Pfam" id="PF00150">
    <property type="entry name" value="Cellulase"/>
    <property type="match status" value="1"/>
</dbReference>
<dbReference type="GO" id="GO:0004553">
    <property type="term" value="F:hydrolase activity, hydrolyzing O-glycosyl compounds"/>
    <property type="evidence" value="ECO:0007669"/>
    <property type="project" value="InterPro"/>
</dbReference>
<evidence type="ECO:0000313" key="6">
    <source>
        <dbReference type="EMBL" id="CAJ1950091.1"/>
    </source>
</evidence>
<proteinExistence type="inferred from homology"/>
<protein>
    <recommendedName>
        <fullName evidence="5">Glycoside hydrolase family 5 domain-containing protein</fullName>
    </recommendedName>
</protein>
<dbReference type="SUPFAM" id="SSF51445">
    <property type="entry name" value="(Trans)glycosidases"/>
    <property type="match status" value="1"/>
</dbReference>
<accession>A0AA86SHV5</accession>
<dbReference type="Proteomes" id="UP001189624">
    <property type="component" value="Chromosome 4"/>
</dbReference>
<organism evidence="6 7">
    <name type="scientific">Sphenostylis stenocarpa</name>
    <dbReference type="NCBI Taxonomy" id="92480"/>
    <lineage>
        <taxon>Eukaryota</taxon>
        <taxon>Viridiplantae</taxon>
        <taxon>Streptophyta</taxon>
        <taxon>Embryophyta</taxon>
        <taxon>Tracheophyta</taxon>
        <taxon>Spermatophyta</taxon>
        <taxon>Magnoliopsida</taxon>
        <taxon>eudicotyledons</taxon>
        <taxon>Gunneridae</taxon>
        <taxon>Pentapetalae</taxon>
        <taxon>rosids</taxon>
        <taxon>fabids</taxon>
        <taxon>Fabales</taxon>
        <taxon>Fabaceae</taxon>
        <taxon>Papilionoideae</taxon>
        <taxon>50 kb inversion clade</taxon>
        <taxon>NPAAA clade</taxon>
        <taxon>indigoferoid/millettioid clade</taxon>
        <taxon>Phaseoleae</taxon>
        <taxon>Sphenostylis</taxon>
    </lineage>
</organism>
<dbReference type="Gene3D" id="3.20.20.80">
    <property type="entry name" value="Glycosidases"/>
    <property type="match status" value="1"/>
</dbReference>
<dbReference type="EMBL" id="OY731401">
    <property type="protein sequence ID" value="CAJ1950091.1"/>
    <property type="molecule type" value="Genomic_DNA"/>
</dbReference>
<evidence type="ECO:0000313" key="7">
    <source>
        <dbReference type="Proteomes" id="UP001189624"/>
    </source>
</evidence>
<dbReference type="InterPro" id="IPR001547">
    <property type="entry name" value="Glyco_hydro_5"/>
</dbReference>
<keyword evidence="2 4" id="KW-0378">Hydrolase</keyword>
<comment type="similarity">
    <text evidence="1 4">Belongs to the glycosyl hydrolase 5 (cellulase A) family.</text>
</comment>
<keyword evidence="7" id="KW-1185">Reference proteome</keyword>
<dbReference type="Gramene" id="rna-AYBTSS11_LOCUS14070">
    <property type="protein sequence ID" value="CAJ1950091.1"/>
    <property type="gene ID" value="gene-AYBTSS11_LOCUS14070"/>
</dbReference>
<reference evidence="6" key="1">
    <citation type="submission" date="2023-10" db="EMBL/GenBank/DDBJ databases">
        <authorList>
            <person name="Domelevo Entfellner J.-B."/>
        </authorList>
    </citation>
    <scope>NUCLEOTIDE SEQUENCE</scope>
</reference>
<gene>
    <name evidence="6" type="ORF">AYBTSS11_LOCUS14070</name>
</gene>
<dbReference type="PANTHER" id="PTHR31263">
    <property type="entry name" value="CELLULASE FAMILY PROTEIN (AFU_ORTHOLOGUE AFUA_5G14560)"/>
    <property type="match status" value="1"/>
</dbReference>
<dbReference type="AlphaFoldDB" id="A0AA86SHV5"/>
<dbReference type="InterPro" id="IPR017853">
    <property type="entry name" value="GH"/>
</dbReference>
<evidence type="ECO:0000256" key="2">
    <source>
        <dbReference type="ARBA" id="ARBA00022801"/>
    </source>
</evidence>
<sequence>MIPEGLDKRHLKDIVGEIVEHKFNCVHLTYAIYMWTRYVHDNVNVTFTSLDVSGMIQNVKVLLDNHVSEPKWCCNDDDENNFFHDRHFNPQEWVHGLTPIAKHFNGNHIVAMSLRNELHGPRQNLYDWYRYMSKAVVTTHKTNPNVFVVISGLNYDTELQFLKSKPLKIDLGKKMVFETHLYSWSGIGTLKLREIWTKKPVNRICTDNIKGIERTELDFSPLTIMQLL</sequence>
<evidence type="ECO:0000256" key="3">
    <source>
        <dbReference type="ARBA" id="ARBA00023295"/>
    </source>
</evidence>
<keyword evidence="3 4" id="KW-0326">Glycosidase</keyword>
<dbReference type="GO" id="GO:0000272">
    <property type="term" value="P:polysaccharide catabolic process"/>
    <property type="evidence" value="ECO:0007669"/>
    <property type="project" value="InterPro"/>
</dbReference>
<feature type="domain" description="Glycoside hydrolase family 5" evidence="5">
    <location>
        <begin position="12"/>
        <end position="185"/>
    </location>
</feature>
<evidence type="ECO:0000259" key="5">
    <source>
        <dbReference type="Pfam" id="PF00150"/>
    </source>
</evidence>